<feature type="transmembrane region" description="Helical" evidence="2">
    <location>
        <begin position="234"/>
        <end position="254"/>
    </location>
</feature>
<feature type="compositionally biased region" description="Basic and acidic residues" evidence="1">
    <location>
        <begin position="1"/>
        <end position="12"/>
    </location>
</feature>
<protein>
    <submittedName>
        <fullName evidence="3">Uncharacterized protein</fullName>
    </submittedName>
</protein>
<feature type="transmembrane region" description="Helical" evidence="2">
    <location>
        <begin position="211"/>
        <end position="228"/>
    </location>
</feature>
<proteinExistence type="predicted"/>
<feature type="compositionally biased region" description="Basic and acidic residues" evidence="1">
    <location>
        <begin position="432"/>
        <end position="444"/>
    </location>
</feature>
<keyword evidence="2" id="KW-0812">Transmembrane</keyword>
<feature type="compositionally biased region" description="Polar residues" evidence="1">
    <location>
        <begin position="378"/>
        <end position="387"/>
    </location>
</feature>
<keyword evidence="2" id="KW-0472">Membrane</keyword>
<name>A0A366RYA9_9HYPO</name>
<dbReference type="GeneID" id="41994400"/>
<feature type="region of interest" description="Disordered" evidence="1">
    <location>
        <begin position="377"/>
        <end position="408"/>
    </location>
</feature>
<dbReference type="RefSeq" id="XP_031016869.1">
    <property type="nucleotide sequence ID" value="XM_031159104.1"/>
</dbReference>
<dbReference type="AlphaFoldDB" id="A0A366RYA9"/>
<feature type="region of interest" description="Disordered" evidence="1">
    <location>
        <begin position="431"/>
        <end position="461"/>
    </location>
</feature>
<evidence type="ECO:0000313" key="3">
    <source>
        <dbReference type="EMBL" id="RBR21420.1"/>
    </source>
</evidence>
<sequence>MSGDNQKTEQQPEVKGVAANTTHGPDQYADRYIRTPDGRYTGITDDEAVLVEMFRRVQRETGVAAVPFHMFPVTKADSEGFKKKAVEHRMVANLGLALENGKKEGPSEDQNLEAKANSNTKNDRPAVNKRLCLAYADATCKTFADWTSSQLSRTLIHDVEEMSTNQNSPYVTTREQAVVEAWSQGFNVGAIVILILLVLCNYRRKTLLHKLILGELLLALGHGFFAFFEEPEYGWILSSTATLLYISYFIHNLIAWLKIRPFLPKWGARGFIITLLMVQPYWVLETWANFQYHNHLGSRIFDTTRLLEPLFRDPWWVFTTVKLVMAIRENYEFTIPGLLALVFKCASDVIFLDDFKSVLDRISESAMRKITTFEYRDNTSPSLQQPGSERKQSRFGSSSRAEMGSILRPMGSRDDGHYEFASNFSQAFMEDGTQRPWHEDDLRRMSTHSPRHRGESEDAMLPIEEVSFTSLGKGSKR</sequence>
<keyword evidence="4" id="KW-1185">Reference proteome</keyword>
<evidence type="ECO:0000256" key="2">
    <source>
        <dbReference type="SAM" id="Phobius"/>
    </source>
</evidence>
<feature type="region of interest" description="Disordered" evidence="1">
    <location>
        <begin position="98"/>
        <end position="122"/>
    </location>
</feature>
<dbReference type="EMBL" id="QKXC01000101">
    <property type="protein sequence ID" value="RBR21420.1"/>
    <property type="molecule type" value="Genomic_DNA"/>
</dbReference>
<organism evidence="3 4">
    <name type="scientific">Fusarium coffeatum</name>
    <dbReference type="NCBI Taxonomy" id="231269"/>
    <lineage>
        <taxon>Eukaryota</taxon>
        <taxon>Fungi</taxon>
        <taxon>Dikarya</taxon>
        <taxon>Ascomycota</taxon>
        <taxon>Pezizomycotina</taxon>
        <taxon>Sordariomycetes</taxon>
        <taxon>Hypocreomycetidae</taxon>
        <taxon>Hypocreales</taxon>
        <taxon>Nectriaceae</taxon>
        <taxon>Fusarium</taxon>
        <taxon>Fusarium incarnatum-equiseti species complex</taxon>
    </lineage>
</organism>
<accession>A0A366RYA9</accession>
<keyword evidence="2" id="KW-1133">Transmembrane helix</keyword>
<dbReference type="Proteomes" id="UP000253153">
    <property type="component" value="Unassembled WGS sequence"/>
</dbReference>
<comment type="caution">
    <text evidence="3">The sequence shown here is derived from an EMBL/GenBank/DDBJ whole genome shotgun (WGS) entry which is preliminary data.</text>
</comment>
<dbReference type="PANTHER" id="PTHR42029">
    <property type="entry name" value="AN04G07800"/>
    <property type="match status" value="1"/>
</dbReference>
<gene>
    <name evidence="3" type="ORF">FIESC28_04957</name>
</gene>
<evidence type="ECO:0000256" key="1">
    <source>
        <dbReference type="SAM" id="MobiDB-lite"/>
    </source>
</evidence>
<reference evidence="3 4" key="1">
    <citation type="submission" date="2018-06" db="EMBL/GenBank/DDBJ databases">
        <title>Fusarium incarnatum-equiseti species complex species 28.</title>
        <authorList>
            <person name="Gardiner D.M."/>
        </authorList>
    </citation>
    <scope>NUCLEOTIDE SEQUENCE [LARGE SCALE GENOMIC DNA]</scope>
    <source>
        <strain evidence="3 4">FIESC_28</strain>
    </source>
</reference>
<feature type="region of interest" description="Disordered" evidence="1">
    <location>
        <begin position="1"/>
        <end position="33"/>
    </location>
</feature>
<feature type="transmembrane region" description="Helical" evidence="2">
    <location>
        <begin position="266"/>
        <end position="284"/>
    </location>
</feature>
<feature type="transmembrane region" description="Helical" evidence="2">
    <location>
        <begin position="181"/>
        <end position="199"/>
    </location>
</feature>
<evidence type="ECO:0000313" key="4">
    <source>
        <dbReference type="Proteomes" id="UP000253153"/>
    </source>
</evidence>
<dbReference type="OrthoDB" id="8300194at2759"/>
<dbReference type="PANTHER" id="PTHR42029:SF3">
    <property type="entry name" value="AN04G07800"/>
    <property type="match status" value="1"/>
</dbReference>